<evidence type="ECO:0000313" key="4">
    <source>
        <dbReference type="Proteomes" id="UP000823631"/>
    </source>
</evidence>
<protein>
    <submittedName>
        <fullName evidence="3">Uncharacterized protein</fullName>
    </submittedName>
</protein>
<sequence>MTNMRTGNTGKTGTSLKLIKSLILGTLLLSGTALAVPYAIPQPSAAACRNDAVLQELTDNISNGTLKGEQNLLASMNFVQSCQDLLYPEHRAGRHSAGSKRSQGNAAGAPQP</sequence>
<evidence type="ECO:0000256" key="1">
    <source>
        <dbReference type="SAM" id="MobiDB-lite"/>
    </source>
</evidence>
<gene>
    <name evidence="3" type="ORF">IAB19_04280</name>
</gene>
<keyword evidence="2" id="KW-0732">Signal</keyword>
<organism evidence="3 4">
    <name type="scientific">Candidatus Avisuccinivibrio stercorigallinarum</name>
    <dbReference type="NCBI Taxonomy" id="2840704"/>
    <lineage>
        <taxon>Bacteria</taxon>
        <taxon>Pseudomonadati</taxon>
        <taxon>Pseudomonadota</taxon>
        <taxon>Gammaproteobacteria</taxon>
        <taxon>Aeromonadales</taxon>
        <taxon>Succinivibrionaceae</taxon>
        <taxon>Succinivibrionaceae incertae sedis</taxon>
        <taxon>Candidatus Avisuccinivibrio</taxon>
    </lineage>
</organism>
<feature type="signal peptide" evidence="2">
    <location>
        <begin position="1"/>
        <end position="35"/>
    </location>
</feature>
<reference evidence="3" key="1">
    <citation type="submission" date="2020-10" db="EMBL/GenBank/DDBJ databases">
        <authorList>
            <person name="Gilroy R."/>
        </authorList>
    </citation>
    <scope>NUCLEOTIDE SEQUENCE</scope>
    <source>
        <strain evidence="3">17213</strain>
    </source>
</reference>
<accession>A0A9D9GPD7</accession>
<feature type="chain" id="PRO_5039039984" evidence="2">
    <location>
        <begin position="36"/>
        <end position="112"/>
    </location>
</feature>
<dbReference type="AlphaFoldDB" id="A0A9D9GPD7"/>
<name>A0A9D9GPD7_9GAMM</name>
<feature type="region of interest" description="Disordered" evidence="1">
    <location>
        <begin position="89"/>
        <end position="112"/>
    </location>
</feature>
<evidence type="ECO:0000256" key="2">
    <source>
        <dbReference type="SAM" id="SignalP"/>
    </source>
</evidence>
<proteinExistence type="predicted"/>
<dbReference type="EMBL" id="JADINH010000091">
    <property type="protein sequence ID" value="MBO8415582.1"/>
    <property type="molecule type" value="Genomic_DNA"/>
</dbReference>
<dbReference type="Proteomes" id="UP000823631">
    <property type="component" value="Unassembled WGS sequence"/>
</dbReference>
<reference evidence="3" key="2">
    <citation type="journal article" date="2021" name="PeerJ">
        <title>Extensive microbial diversity within the chicken gut microbiome revealed by metagenomics and culture.</title>
        <authorList>
            <person name="Gilroy R."/>
            <person name="Ravi A."/>
            <person name="Getino M."/>
            <person name="Pursley I."/>
            <person name="Horton D.L."/>
            <person name="Alikhan N.F."/>
            <person name="Baker D."/>
            <person name="Gharbi K."/>
            <person name="Hall N."/>
            <person name="Watson M."/>
            <person name="Adriaenssens E.M."/>
            <person name="Foster-Nyarko E."/>
            <person name="Jarju S."/>
            <person name="Secka A."/>
            <person name="Antonio M."/>
            <person name="Oren A."/>
            <person name="Chaudhuri R.R."/>
            <person name="La Ragione R."/>
            <person name="Hildebrand F."/>
            <person name="Pallen M.J."/>
        </authorList>
    </citation>
    <scope>NUCLEOTIDE SEQUENCE</scope>
    <source>
        <strain evidence="3">17213</strain>
    </source>
</reference>
<comment type="caution">
    <text evidence="3">The sequence shown here is derived from an EMBL/GenBank/DDBJ whole genome shotgun (WGS) entry which is preliminary data.</text>
</comment>
<evidence type="ECO:0000313" key="3">
    <source>
        <dbReference type="EMBL" id="MBO8415582.1"/>
    </source>
</evidence>